<reference evidence="3 4" key="1">
    <citation type="submission" date="2023-01" db="EMBL/GenBank/DDBJ databases">
        <title>Complete genome sequence of Roseicyclus marinus strain Dej080120_10.</title>
        <authorList>
            <person name="Ueki S."/>
            <person name="Maruyama F."/>
        </authorList>
    </citation>
    <scope>NUCLEOTIDE SEQUENCE [LARGE SCALE GENOMIC DNA]</scope>
    <source>
        <strain evidence="3 4">Dej080120_10</strain>
    </source>
</reference>
<feature type="region of interest" description="Disordered" evidence="1">
    <location>
        <begin position="163"/>
        <end position="270"/>
    </location>
</feature>
<feature type="domain" description="HTH merR-type" evidence="2">
    <location>
        <begin position="10"/>
        <end position="78"/>
    </location>
</feature>
<dbReference type="SMART" id="SM00422">
    <property type="entry name" value="HTH_MERR"/>
    <property type="match status" value="1"/>
</dbReference>
<evidence type="ECO:0000313" key="4">
    <source>
        <dbReference type="Proteomes" id="UP001337723"/>
    </source>
</evidence>
<dbReference type="GO" id="GO:0006355">
    <property type="term" value="P:regulation of DNA-templated transcription"/>
    <property type="evidence" value="ECO:0007669"/>
    <property type="project" value="InterPro"/>
</dbReference>
<dbReference type="Pfam" id="PF13411">
    <property type="entry name" value="MerR_1"/>
    <property type="match status" value="1"/>
</dbReference>
<feature type="compositionally biased region" description="Pro residues" evidence="1">
    <location>
        <begin position="170"/>
        <end position="189"/>
    </location>
</feature>
<dbReference type="Proteomes" id="UP001337723">
    <property type="component" value="Chromosome"/>
</dbReference>
<dbReference type="EMBL" id="AP027266">
    <property type="protein sequence ID" value="BDW85629.1"/>
    <property type="molecule type" value="Genomic_DNA"/>
</dbReference>
<dbReference type="PROSITE" id="PS50937">
    <property type="entry name" value="HTH_MERR_2"/>
    <property type="match status" value="1"/>
</dbReference>
<feature type="compositionally biased region" description="Polar residues" evidence="1">
    <location>
        <begin position="215"/>
        <end position="229"/>
    </location>
</feature>
<dbReference type="CDD" id="cd04765">
    <property type="entry name" value="HTH_MlrA-like_sg2"/>
    <property type="match status" value="1"/>
</dbReference>
<name>A0AA48HHD0_9RHOB</name>
<sequence length="270" mass="29660">MSKSSQAFRTIREVADWLDVAAHVLRFWESKFPQIKPVKRAGGRRYYRPADMELVGGIKVLLHDRGMTIRGVQKMIREEGVAAIMALSPPVDLEDEDIVDGVDAPEAESDNWPETEAEVADDLPEDIQEDDKDDTADLTDAQDAMAPDASADDGADAEDIAAIPPRRDPVSPPAPKLSLVPPPHPPRQRNPPGNRQACSISTSTTRNRTTICSRATSPQATPPRATTANRFPRLPLPRTPNRLARSRMRGTAMSNRSTRTPPRCPIFCTG</sequence>
<dbReference type="Gene3D" id="1.10.1660.10">
    <property type="match status" value="1"/>
</dbReference>
<feature type="compositionally biased region" description="Low complexity" evidence="1">
    <location>
        <begin position="198"/>
        <end position="214"/>
    </location>
</feature>
<dbReference type="AlphaFoldDB" id="A0AA48HHD0"/>
<proteinExistence type="predicted"/>
<protein>
    <recommendedName>
        <fullName evidence="2">HTH merR-type domain-containing protein</fullName>
    </recommendedName>
</protein>
<evidence type="ECO:0000259" key="2">
    <source>
        <dbReference type="PROSITE" id="PS50937"/>
    </source>
</evidence>
<feature type="region of interest" description="Disordered" evidence="1">
    <location>
        <begin position="104"/>
        <end position="134"/>
    </location>
</feature>
<dbReference type="InterPro" id="IPR000551">
    <property type="entry name" value="MerR-type_HTH_dom"/>
</dbReference>
<dbReference type="RefSeq" id="WP_338271436.1">
    <property type="nucleotide sequence ID" value="NZ_AP027266.1"/>
</dbReference>
<dbReference type="KEGG" id="rmai:MACH21_18060"/>
<dbReference type="SUPFAM" id="SSF46955">
    <property type="entry name" value="Putative DNA-binding domain"/>
    <property type="match status" value="1"/>
</dbReference>
<evidence type="ECO:0000313" key="3">
    <source>
        <dbReference type="EMBL" id="BDW85629.1"/>
    </source>
</evidence>
<dbReference type="InterPro" id="IPR009061">
    <property type="entry name" value="DNA-bd_dom_put_sf"/>
</dbReference>
<organism evidence="3 4">
    <name type="scientific">Roseicyclus marinus</name>
    <dbReference type="NCBI Taxonomy" id="2161673"/>
    <lineage>
        <taxon>Bacteria</taxon>
        <taxon>Pseudomonadati</taxon>
        <taxon>Pseudomonadota</taxon>
        <taxon>Alphaproteobacteria</taxon>
        <taxon>Rhodobacterales</taxon>
        <taxon>Roseobacteraceae</taxon>
        <taxon>Roseicyclus</taxon>
    </lineage>
</organism>
<evidence type="ECO:0000256" key="1">
    <source>
        <dbReference type="SAM" id="MobiDB-lite"/>
    </source>
</evidence>
<gene>
    <name evidence="3" type="ORF">MACH21_18060</name>
</gene>
<accession>A0AA48HHD0</accession>
<keyword evidence="4" id="KW-1185">Reference proteome</keyword>
<dbReference type="GO" id="GO:0003677">
    <property type="term" value="F:DNA binding"/>
    <property type="evidence" value="ECO:0007669"/>
    <property type="project" value="InterPro"/>
</dbReference>